<feature type="domain" description="Zinc finger LSD1-type" evidence="4">
    <location>
        <begin position="13"/>
        <end position="37"/>
    </location>
</feature>
<dbReference type="Pfam" id="PF00656">
    <property type="entry name" value="Peptidase_C14"/>
    <property type="match status" value="2"/>
</dbReference>
<dbReference type="InterPro" id="IPR011600">
    <property type="entry name" value="Pept_C14_caspase"/>
</dbReference>
<dbReference type="STRING" id="3659.A0A0A0L401"/>
<evidence type="ECO:0000313" key="5">
    <source>
        <dbReference type="EMBL" id="KGN56690.1"/>
    </source>
</evidence>
<evidence type="ECO:0000256" key="1">
    <source>
        <dbReference type="ARBA" id="ARBA00009005"/>
    </source>
</evidence>
<reference evidence="5 6" key="3">
    <citation type="journal article" date="2010" name="BMC Genomics">
        <title>Transcriptome sequencing and comparative analysis of cucumber flowers with different sex types.</title>
        <authorList>
            <person name="Guo S."/>
            <person name="Zheng Y."/>
            <person name="Joung J.G."/>
            <person name="Liu S."/>
            <person name="Zhang Z."/>
            <person name="Crasta O.R."/>
            <person name="Sobral B.W."/>
            <person name="Xu Y."/>
            <person name="Huang S."/>
            <person name="Fei Z."/>
        </authorList>
    </citation>
    <scope>NUCLEOTIDE SEQUENCE [LARGE SCALE GENOMIC DNA]</scope>
    <source>
        <strain evidence="6">cv. 9930</strain>
    </source>
</reference>
<evidence type="ECO:0000256" key="2">
    <source>
        <dbReference type="SAM" id="MobiDB-lite"/>
    </source>
</evidence>
<dbReference type="Pfam" id="PF06943">
    <property type="entry name" value="zf-LSD1"/>
    <property type="match status" value="1"/>
</dbReference>
<feature type="region of interest" description="Disordered" evidence="2">
    <location>
        <begin position="411"/>
        <end position="433"/>
    </location>
</feature>
<dbReference type="AlphaFoldDB" id="A0A0A0L401"/>
<dbReference type="FunFam" id="3.40.50.12660:FF:000001">
    <property type="entry name" value="Metacaspase-1"/>
    <property type="match status" value="1"/>
</dbReference>
<sequence length="574" mass="62734">MYYSHPPPMLVNCSGCRTPLQLPPGAPSIRCAICKAVTQVMDPRAVPPPSPSQAASPAPAPAPSPYNHAPPGAPAHPHGRKRAVICGVSYRYSRHELKGCLNDAKCMRYLLINKFRFPEDSILMLTEEETDPYRIPYKNNIRMALFWLVQGCQPGDSLVFHYSGHGSHQRNYNGDEVDGYDETLCPLDFETQGMIVDDEINAAIVRPLPQGVKLHAFIDACHSGTVLDLPFLCRMGRSGQYMWEDHRPRSGVWKGTSGGEAISFSGCDDNETSADTSALSKITSTGAMTFCFIQAIERGHGTTYGSILNSMRNAIRNAGGSGDIGGGAMTSLVTMLLSGGSALGGLRQEPQLTACQPFDVYTKPFSLSGFEIIGTILLPKFLIWWLIGIGIRRVLFASNADVSELLRLPDSSPAPAGSSDDSEPTCRPSAVAFSSGPASGSIALLHLAPPGAPAHPHGRKRAVICGVSYRYSIHQLRGCLNDAKSMRYLLVNKFHFPKDSILMLTEEETDPYRIPNKHNIRMALFWLVQGCQPGDSLVFHFSGHGSRQRNYDGDEVDGYDETLCPLDFETWNDR</sequence>
<dbReference type="PANTHER" id="PTHR48104">
    <property type="entry name" value="METACASPASE-4"/>
    <property type="match status" value="1"/>
</dbReference>
<reference evidence="5 6" key="4">
    <citation type="journal article" date="2011" name="BMC Genomics">
        <title>RNA-Seq improves annotation of protein-coding genes in the cucumber genome.</title>
        <authorList>
            <person name="Li Z."/>
            <person name="Zhang Z."/>
            <person name="Yan P."/>
            <person name="Huang S."/>
            <person name="Fei Z."/>
            <person name="Lin K."/>
        </authorList>
    </citation>
    <scope>NUCLEOTIDE SEQUENCE [LARGE SCALE GENOMIC DNA]</scope>
    <source>
        <strain evidence="6">cv. 9930</strain>
    </source>
</reference>
<accession>A0A0A0L401</accession>
<evidence type="ECO:0000259" key="3">
    <source>
        <dbReference type="Pfam" id="PF00656"/>
    </source>
</evidence>
<dbReference type="GO" id="GO:0005737">
    <property type="term" value="C:cytoplasm"/>
    <property type="evidence" value="ECO:0000318"/>
    <property type="project" value="GO_Central"/>
</dbReference>
<feature type="region of interest" description="Disordered" evidence="2">
    <location>
        <begin position="44"/>
        <end position="78"/>
    </location>
</feature>
<reference evidence="5 6" key="1">
    <citation type="journal article" date="2009" name="Nat. Genet.">
        <title>The genome of the cucumber, Cucumis sativus L.</title>
        <authorList>
            <person name="Huang S."/>
            <person name="Li R."/>
            <person name="Zhang Z."/>
            <person name="Li L."/>
            <person name="Gu X."/>
            <person name="Fan W."/>
            <person name="Lucas W.J."/>
            <person name="Wang X."/>
            <person name="Xie B."/>
            <person name="Ni P."/>
            <person name="Ren Y."/>
            <person name="Zhu H."/>
            <person name="Li J."/>
            <person name="Lin K."/>
            <person name="Jin W."/>
            <person name="Fei Z."/>
            <person name="Li G."/>
            <person name="Staub J."/>
            <person name="Kilian A."/>
            <person name="van der Vossen E.A."/>
            <person name="Wu Y."/>
            <person name="Guo J."/>
            <person name="He J."/>
            <person name="Jia Z."/>
            <person name="Ren Y."/>
            <person name="Tian G."/>
            <person name="Lu Y."/>
            <person name="Ruan J."/>
            <person name="Qian W."/>
            <person name="Wang M."/>
            <person name="Huang Q."/>
            <person name="Li B."/>
            <person name="Xuan Z."/>
            <person name="Cao J."/>
            <person name="Asan"/>
            <person name="Wu Z."/>
            <person name="Zhang J."/>
            <person name="Cai Q."/>
            <person name="Bai Y."/>
            <person name="Zhao B."/>
            <person name="Han Y."/>
            <person name="Li Y."/>
            <person name="Li X."/>
            <person name="Wang S."/>
            <person name="Shi Q."/>
            <person name="Liu S."/>
            <person name="Cho W.K."/>
            <person name="Kim J.Y."/>
            <person name="Xu Y."/>
            <person name="Heller-Uszynska K."/>
            <person name="Miao H."/>
            <person name="Cheng Z."/>
            <person name="Zhang S."/>
            <person name="Wu J."/>
            <person name="Yang Y."/>
            <person name="Kang H."/>
            <person name="Li M."/>
            <person name="Liang H."/>
            <person name="Ren X."/>
            <person name="Shi Z."/>
            <person name="Wen M."/>
            <person name="Jian M."/>
            <person name="Yang H."/>
            <person name="Zhang G."/>
            <person name="Yang Z."/>
            <person name="Chen R."/>
            <person name="Liu S."/>
            <person name="Li J."/>
            <person name="Ma L."/>
            <person name="Liu H."/>
            <person name="Zhou Y."/>
            <person name="Zhao J."/>
            <person name="Fang X."/>
            <person name="Li G."/>
            <person name="Fang L."/>
            <person name="Li Y."/>
            <person name="Liu D."/>
            <person name="Zheng H."/>
            <person name="Zhang Y."/>
            <person name="Qin N."/>
            <person name="Li Z."/>
            <person name="Yang G."/>
            <person name="Yang S."/>
            <person name="Bolund L."/>
            <person name="Kristiansen K."/>
            <person name="Zheng H."/>
            <person name="Li S."/>
            <person name="Zhang X."/>
            <person name="Yang H."/>
            <person name="Wang J."/>
            <person name="Sun R."/>
            <person name="Zhang B."/>
            <person name="Jiang S."/>
            <person name="Wang J."/>
            <person name="Du Y."/>
            <person name="Li S."/>
        </authorList>
    </citation>
    <scope>NUCLEOTIDE SEQUENCE [LARGE SCALE GENOMIC DNA]</scope>
    <source>
        <strain evidence="6">cv. 9930</strain>
    </source>
</reference>
<evidence type="ECO:0000313" key="6">
    <source>
        <dbReference type="Proteomes" id="UP000029981"/>
    </source>
</evidence>
<reference evidence="5 6" key="2">
    <citation type="journal article" date="2009" name="PLoS ONE">
        <title>An integrated genetic and cytogenetic map of the cucumber genome.</title>
        <authorList>
            <person name="Ren Y."/>
            <person name="Zhang Z."/>
            <person name="Liu J."/>
            <person name="Staub J.E."/>
            <person name="Han Y."/>
            <person name="Cheng Z."/>
            <person name="Li X."/>
            <person name="Lu J."/>
            <person name="Miao H."/>
            <person name="Kang H."/>
            <person name="Xie B."/>
            <person name="Gu X."/>
            <person name="Wang X."/>
            <person name="Du Y."/>
            <person name="Jin W."/>
            <person name="Huang S."/>
        </authorList>
    </citation>
    <scope>NUCLEOTIDE SEQUENCE [LARGE SCALE GENOMIC DNA]</scope>
    <source>
        <strain evidence="6">cv. 9930</strain>
    </source>
</reference>
<feature type="domain" description="Peptidase C14 caspase" evidence="3">
    <location>
        <begin position="459"/>
        <end position="568"/>
    </location>
</feature>
<dbReference type="Gene3D" id="3.40.50.12660">
    <property type="match status" value="2"/>
</dbReference>
<evidence type="ECO:0000259" key="4">
    <source>
        <dbReference type="Pfam" id="PF06943"/>
    </source>
</evidence>
<name>A0A0A0L401_CUCSA</name>
<dbReference type="InterPro" id="IPR005735">
    <property type="entry name" value="Znf_LSD1"/>
</dbReference>
<organism evidence="5 6">
    <name type="scientific">Cucumis sativus</name>
    <name type="common">Cucumber</name>
    <dbReference type="NCBI Taxonomy" id="3659"/>
    <lineage>
        <taxon>Eukaryota</taxon>
        <taxon>Viridiplantae</taxon>
        <taxon>Streptophyta</taxon>
        <taxon>Embryophyta</taxon>
        <taxon>Tracheophyta</taxon>
        <taxon>Spermatophyta</taxon>
        <taxon>Magnoliopsida</taxon>
        <taxon>eudicotyledons</taxon>
        <taxon>Gunneridae</taxon>
        <taxon>Pentapetalae</taxon>
        <taxon>rosids</taxon>
        <taxon>fabids</taxon>
        <taxon>Cucurbitales</taxon>
        <taxon>Cucurbitaceae</taxon>
        <taxon>Benincaseae</taxon>
        <taxon>Cucumis</taxon>
    </lineage>
</organism>
<feature type="domain" description="Peptidase C14 caspase" evidence="3">
    <location>
        <begin position="80"/>
        <end position="354"/>
    </location>
</feature>
<dbReference type="Gramene" id="KGN56690">
    <property type="protein sequence ID" value="KGN56690"/>
    <property type="gene ID" value="Csa_3G129470"/>
</dbReference>
<dbReference type="Proteomes" id="UP000029981">
    <property type="component" value="Chromosome 3"/>
</dbReference>
<protein>
    <submittedName>
        <fullName evidence="5">Uncharacterized protein</fullName>
    </submittedName>
</protein>
<dbReference type="eggNOG" id="KOG1546">
    <property type="taxonomic scope" value="Eukaryota"/>
</dbReference>
<comment type="similarity">
    <text evidence="1">Belongs to the peptidase C14B family.</text>
</comment>
<dbReference type="PANTHER" id="PTHR48104:SF30">
    <property type="entry name" value="METACASPASE-1"/>
    <property type="match status" value="1"/>
</dbReference>
<dbReference type="InterPro" id="IPR050452">
    <property type="entry name" value="Metacaspase"/>
</dbReference>
<dbReference type="EMBL" id="CM002924">
    <property type="protein sequence ID" value="KGN56690.1"/>
    <property type="molecule type" value="Genomic_DNA"/>
</dbReference>
<dbReference type="OMA" id="LPWIEIL"/>
<dbReference type="GO" id="GO:0004197">
    <property type="term" value="F:cysteine-type endopeptidase activity"/>
    <property type="evidence" value="ECO:0000318"/>
    <property type="project" value="GO_Central"/>
</dbReference>
<keyword evidence="6" id="KW-1185">Reference proteome</keyword>
<gene>
    <name evidence="5" type="ORF">Csa_3G129470</name>
</gene>
<proteinExistence type="inferred from homology"/>
<dbReference type="NCBIfam" id="TIGR01053">
    <property type="entry name" value="LSD1"/>
    <property type="match status" value="1"/>
</dbReference>
<dbReference type="GO" id="GO:0006508">
    <property type="term" value="P:proteolysis"/>
    <property type="evidence" value="ECO:0000318"/>
    <property type="project" value="GO_Central"/>
</dbReference>